<protein>
    <recommendedName>
        <fullName evidence="4">BRCT domain-containing protein</fullName>
    </recommendedName>
</protein>
<dbReference type="AlphaFoldDB" id="A0AAD7GZD7"/>
<evidence type="ECO:0008006" key="4">
    <source>
        <dbReference type="Google" id="ProtNLM"/>
    </source>
</evidence>
<comment type="caution">
    <text evidence="2">The sequence shown here is derived from an EMBL/GenBank/DDBJ whole genome shotgun (WGS) entry which is preliminary data.</text>
</comment>
<gene>
    <name evidence="2" type="ORF">B0H17DRAFT_1324899</name>
</gene>
<evidence type="ECO:0000256" key="1">
    <source>
        <dbReference type="SAM" id="MobiDB-lite"/>
    </source>
</evidence>
<organism evidence="2 3">
    <name type="scientific">Mycena rosella</name>
    <name type="common">Pink bonnet</name>
    <name type="synonym">Agaricus rosellus</name>
    <dbReference type="NCBI Taxonomy" id="1033263"/>
    <lineage>
        <taxon>Eukaryota</taxon>
        <taxon>Fungi</taxon>
        <taxon>Dikarya</taxon>
        <taxon>Basidiomycota</taxon>
        <taxon>Agaricomycotina</taxon>
        <taxon>Agaricomycetes</taxon>
        <taxon>Agaricomycetidae</taxon>
        <taxon>Agaricales</taxon>
        <taxon>Marasmiineae</taxon>
        <taxon>Mycenaceae</taxon>
        <taxon>Mycena</taxon>
    </lineage>
</organism>
<evidence type="ECO:0000313" key="3">
    <source>
        <dbReference type="Proteomes" id="UP001221757"/>
    </source>
</evidence>
<dbReference type="SUPFAM" id="SSF52113">
    <property type="entry name" value="BRCT domain"/>
    <property type="match status" value="1"/>
</dbReference>
<dbReference type="EMBL" id="JARKIE010000003">
    <property type="protein sequence ID" value="KAJ7708774.1"/>
    <property type="molecule type" value="Genomic_DNA"/>
</dbReference>
<dbReference type="InterPro" id="IPR036420">
    <property type="entry name" value="BRCT_dom_sf"/>
</dbReference>
<dbReference type="Proteomes" id="UP001221757">
    <property type="component" value="Unassembled WGS sequence"/>
</dbReference>
<keyword evidence="3" id="KW-1185">Reference proteome</keyword>
<feature type="compositionally biased region" description="Low complexity" evidence="1">
    <location>
        <begin position="180"/>
        <end position="193"/>
    </location>
</feature>
<feature type="region of interest" description="Disordered" evidence="1">
    <location>
        <begin position="95"/>
        <end position="114"/>
    </location>
</feature>
<feature type="region of interest" description="Disordered" evidence="1">
    <location>
        <begin position="215"/>
        <end position="235"/>
    </location>
</feature>
<sequence>MLFHGILACFSPSVPAPLRSAWVNHGGALTHSKDDFLRASVFFCDGPHDPWLEELLSRSLVVRHARWISKSVSEQFAVPVSKYILDDHFDATKIPLAPHRRPPSVPPSPARTALPLTVSNGRQELEDPQTAAKPKPNALKRPLGSENHDDSRTEIDPRPLKRPRIQPSLSPRRSAVPTNASRAPVSVPSPTSRPTHHPLRRIDFTTFKSVPAVPVLSFPPPRPSRRRAKHHPNDADVDASCALPIPSNDPQFLEPFEYIAAPPPRTSIADLLRAPRGEACVFTVSETYCAKVFTCRKLPKP</sequence>
<reference evidence="2" key="1">
    <citation type="submission" date="2023-03" db="EMBL/GenBank/DDBJ databases">
        <title>Massive genome expansion in bonnet fungi (Mycena s.s.) driven by repeated elements and novel gene families across ecological guilds.</title>
        <authorList>
            <consortium name="Lawrence Berkeley National Laboratory"/>
            <person name="Harder C.B."/>
            <person name="Miyauchi S."/>
            <person name="Viragh M."/>
            <person name="Kuo A."/>
            <person name="Thoen E."/>
            <person name="Andreopoulos B."/>
            <person name="Lu D."/>
            <person name="Skrede I."/>
            <person name="Drula E."/>
            <person name="Henrissat B."/>
            <person name="Morin E."/>
            <person name="Kohler A."/>
            <person name="Barry K."/>
            <person name="LaButti K."/>
            <person name="Morin E."/>
            <person name="Salamov A."/>
            <person name="Lipzen A."/>
            <person name="Mereny Z."/>
            <person name="Hegedus B."/>
            <person name="Baldrian P."/>
            <person name="Stursova M."/>
            <person name="Weitz H."/>
            <person name="Taylor A."/>
            <person name="Grigoriev I.V."/>
            <person name="Nagy L.G."/>
            <person name="Martin F."/>
            <person name="Kauserud H."/>
        </authorList>
    </citation>
    <scope>NUCLEOTIDE SEQUENCE</scope>
    <source>
        <strain evidence="2">CBHHK067</strain>
    </source>
</reference>
<evidence type="ECO:0000313" key="2">
    <source>
        <dbReference type="EMBL" id="KAJ7708774.1"/>
    </source>
</evidence>
<feature type="compositionally biased region" description="Basic and acidic residues" evidence="1">
    <location>
        <begin position="146"/>
        <end position="159"/>
    </location>
</feature>
<proteinExistence type="predicted"/>
<feature type="region of interest" description="Disordered" evidence="1">
    <location>
        <begin position="120"/>
        <end position="200"/>
    </location>
</feature>
<accession>A0AAD7GZD7</accession>
<feature type="compositionally biased region" description="Polar residues" evidence="1">
    <location>
        <begin position="167"/>
        <end position="179"/>
    </location>
</feature>
<name>A0AAD7GZD7_MYCRO</name>